<gene>
    <name evidence="5" type="ORF">D7I46_04635</name>
</gene>
<name>A0A387B9C5_9LACT</name>
<evidence type="ECO:0000259" key="4">
    <source>
        <dbReference type="PROSITE" id="PS51266"/>
    </source>
</evidence>
<proteinExistence type="predicted"/>
<keyword evidence="6" id="KW-1185">Reference proteome</keyword>
<dbReference type="AlphaFoldDB" id="A0A387B9C5"/>
<dbReference type="InterPro" id="IPR016694">
    <property type="entry name" value="UCP017292"/>
</dbReference>
<dbReference type="InterPro" id="IPR037274">
    <property type="entry name" value="Znf_CHY_sf"/>
</dbReference>
<accession>A0A387B9C5</accession>
<dbReference type="EMBL" id="CP032627">
    <property type="protein sequence ID" value="AYG00435.1"/>
    <property type="molecule type" value="Genomic_DNA"/>
</dbReference>
<evidence type="ECO:0000313" key="6">
    <source>
        <dbReference type="Proteomes" id="UP000269374"/>
    </source>
</evidence>
<keyword evidence="1" id="KW-0479">Metal-binding</keyword>
<dbReference type="GO" id="GO:0008270">
    <property type="term" value="F:zinc ion binding"/>
    <property type="evidence" value="ECO:0007669"/>
    <property type="project" value="UniProtKB-KW"/>
</dbReference>
<dbReference type="KEGG" id="lact:D7I46_04635"/>
<dbReference type="Proteomes" id="UP000269374">
    <property type="component" value="Chromosome"/>
</dbReference>
<dbReference type="RefSeq" id="WP_120771823.1">
    <property type="nucleotide sequence ID" value="NZ_CP032627.1"/>
</dbReference>
<dbReference type="SUPFAM" id="SSF161219">
    <property type="entry name" value="CHY zinc finger-like"/>
    <property type="match status" value="1"/>
</dbReference>
<protein>
    <recommendedName>
        <fullName evidence="4">CHY-type domain-containing protein</fullName>
    </recommendedName>
</protein>
<evidence type="ECO:0000313" key="5">
    <source>
        <dbReference type="EMBL" id="AYG00435.1"/>
    </source>
</evidence>
<feature type="domain" description="CHY-type" evidence="4">
    <location>
        <begin position="8"/>
        <end position="84"/>
    </location>
</feature>
<dbReference type="PROSITE" id="PS51266">
    <property type="entry name" value="ZF_CHY"/>
    <property type="match status" value="1"/>
</dbReference>
<dbReference type="InterPro" id="IPR008913">
    <property type="entry name" value="Znf_CHY"/>
</dbReference>
<dbReference type="PIRSF" id="PIRSF017292">
    <property type="entry name" value="UCP017292_Znf_CHY"/>
    <property type="match status" value="1"/>
</dbReference>
<evidence type="ECO:0000256" key="2">
    <source>
        <dbReference type="ARBA" id="ARBA00022771"/>
    </source>
</evidence>
<keyword evidence="2" id="KW-0863">Zinc-finger</keyword>
<organism evidence="5 6">
    <name type="scientific">Lactococcus allomyrinae</name>
    <dbReference type="NCBI Taxonomy" id="2419773"/>
    <lineage>
        <taxon>Bacteria</taxon>
        <taxon>Bacillati</taxon>
        <taxon>Bacillota</taxon>
        <taxon>Bacilli</taxon>
        <taxon>Lactobacillales</taxon>
        <taxon>Streptococcaceae</taxon>
        <taxon>Lactococcus</taxon>
    </lineage>
</organism>
<evidence type="ECO:0000256" key="1">
    <source>
        <dbReference type="ARBA" id="ARBA00022723"/>
    </source>
</evidence>
<keyword evidence="3" id="KW-0862">Zinc</keyword>
<dbReference type="OrthoDB" id="882119at2"/>
<reference evidence="5 6" key="1">
    <citation type="submission" date="2018-09" db="EMBL/GenBank/DDBJ databases">
        <title>Genome sequencing of strain 1JSPR-7.</title>
        <authorList>
            <person name="Heo J."/>
            <person name="Kim S.-J."/>
            <person name="Kwon S.-W."/>
        </authorList>
    </citation>
    <scope>NUCLEOTIDE SEQUENCE [LARGE SCALE GENOMIC DNA]</scope>
    <source>
        <strain evidence="5 6">1JSPR-7</strain>
    </source>
</reference>
<evidence type="ECO:0000256" key="3">
    <source>
        <dbReference type="ARBA" id="ARBA00022833"/>
    </source>
</evidence>
<sequence>MYKIYGKGLDKSGRCYHYHQDNDIVGLKCSTCQKYFACYKCHDEMMDHNFAACDKNSHPVICGQCGTISNFDDYAKGCCPQCHTVFNPNCHLHWEIYFTEN</sequence>